<proteinExistence type="predicted"/>
<dbReference type="EMBL" id="MK249146">
    <property type="protein sequence ID" value="QCQ84667.1"/>
    <property type="molecule type" value="Genomic_DNA"/>
</dbReference>
<organism evidence="1">
    <name type="scientific">Blackfly microvirus SF02</name>
    <dbReference type="NCBI Taxonomy" id="2576452"/>
    <lineage>
        <taxon>Viruses</taxon>
        <taxon>Monodnaviria</taxon>
        <taxon>Sangervirae</taxon>
        <taxon>Phixviricota</taxon>
        <taxon>Malgrandaviricetes</taxon>
        <taxon>Petitvirales</taxon>
        <taxon>Microviridae</taxon>
        <taxon>Microvirus</taxon>
    </lineage>
</organism>
<evidence type="ECO:0000313" key="1">
    <source>
        <dbReference type="EMBL" id="QCQ84667.1"/>
    </source>
</evidence>
<reference evidence="1" key="1">
    <citation type="submission" date="2018-12" db="EMBL/GenBank/DDBJ databases">
        <title>Singled stranded DNA viruses identified in blackflies (Austrosimulium ungulatum) sampled in New Zealand.</title>
        <authorList>
            <person name="Kraberger S."/>
            <person name="Fontenele R.S."/>
            <person name="Schmidlin K."/>
            <person name="Walters M."/>
            <person name="Varsani A."/>
        </authorList>
    </citation>
    <scope>NUCLEOTIDE SEQUENCE [LARGE SCALE GENOMIC DNA]</scope>
    <source>
        <strain evidence="1">036</strain>
    </source>
</reference>
<name>A0A4P8PJY5_9VIRU</name>
<sequence length="190" mass="19970">MFGWDDAIMAGGAALDFLGGQMTNDYNAEEAANQRRFEEKMTRNRYQYQVEDMKKAGLNPVISATAGAPGAPSGASASGINPMRGISNTAMDVARFHKIDKPIAEANLQSIKANTAAALSQKNLNDANTHVQNTANHIQKLAIPAASNSSDVEKSALGKYGAYASKVGSLLGSFVPGSKLFSGPKSGGYR</sequence>
<dbReference type="Proteomes" id="UP000322389">
    <property type="component" value="Segment"/>
</dbReference>
<accession>A0A4P8PJY5</accession>
<protein>
    <submittedName>
        <fullName evidence="1">DNA pilot protein</fullName>
    </submittedName>
</protein>